<accession>A0A6N1MY85</accession>
<dbReference type="InterPro" id="IPR054402">
    <property type="entry name" value="Tt1218-like_dom"/>
</dbReference>
<feature type="transmembrane region" description="Helical" evidence="1">
    <location>
        <begin position="14"/>
        <end position="36"/>
    </location>
</feature>
<dbReference type="RefSeq" id="WP_075174934.1">
    <property type="nucleotide sequence ID" value="NZ_CP054803.1"/>
</dbReference>
<evidence type="ECO:0000259" key="2">
    <source>
        <dbReference type="Pfam" id="PF22150"/>
    </source>
</evidence>
<dbReference type="Pfam" id="PF22150">
    <property type="entry name" value="Tt1218-like"/>
    <property type="match status" value="1"/>
</dbReference>
<dbReference type="NCBIfam" id="TIGR02523">
    <property type="entry name" value="type_IV_pilV"/>
    <property type="match status" value="1"/>
</dbReference>
<sequence>MGIQYQKGVGLVEVLVALLLLAVGVLGFTLLQVSALNSSIEASKRIQAMSLAKDIAERIRANQEGLVKDLEGEPDKEGKKEVYKAYVKGFEGRESLSSYSYTNCFGAAAACNSENFAKEDAKQALYKAYQMGMKIGLSQCAGAVQRNRYCIYVAWDETNPKDGSNTNDCTKNGSYGLDTKCIVLEAY</sequence>
<dbReference type="Proteomes" id="UP000509126">
    <property type="component" value="Chromosome"/>
</dbReference>
<organism evidence="3 4">
    <name type="scientific">Acinetobacter lwoffii</name>
    <dbReference type="NCBI Taxonomy" id="28090"/>
    <lineage>
        <taxon>Bacteria</taxon>
        <taxon>Pseudomonadati</taxon>
        <taxon>Pseudomonadota</taxon>
        <taxon>Gammaproteobacteria</taxon>
        <taxon>Moraxellales</taxon>
        <taxon>Moraxellaceae</taxon>
        <taxon>Acinetobacter</taxon>
    </lineage>
</organism>
<evidence type="ECO:0000313" key="4">
    <source>
        <dbReference type="Proteomes" id="UP000509126"/>
    </source>
</evidence>
<gene>
    <name evidence="3" type="primary">pilV</name>
    <name evidence="3" type="ORF">FOB19_03075</name>
</gene>
<dbReference type="InterPro" id="IPR013362">
    <property type="entry name" value="Pilus_4_PilV"/>
</dbReference>
<dbReference type="AlphaFoldDB" id="A0A6N1MY85"/>
<keyword evidence="1" id="KW-1133">Transmembrane helix</keyword>
<evidence type="ECO:0000256" key="1">
    <source>
        <dbReference type="SAM" id="Phobius"/>
    </source>
</evidence>
<feature type="domain" description="Type IV pilin Tt1218-like" evidence="2">
    <location>
        <begin position="31"/>
        <end position="66"/>
    </location>
</feature>
<evidence type="ECO:0000313" key="3">
    <source>
        <dbReference type="EMBL" id="QKU20506.1"/>
    </source>
</evidence>
<keyword evidence="1" id="KW-0472">Membrane</keyword>
<dbReference type="EMBL" id="CP054803">
    <property type="protein sequence ID" value="QKU20506.1"/>
    <property type="molecule type" value="Genomic_DNA"/>
</dbReference>
<name>A0A6N1MY85_ACILW</name>
<proteinExistence type="predicted"/>
<keyword evidence="1" id="KW-0812">Transmembrane</keyword>
<reference evidence="3 4" key="1">
    <citation type="submission" date="2019-11" db="EMBL/GenBank/DDBJ databases">
        <title>FDA dAtabase for Regulatory Grade micrObial Sequences (FDA-ARGOS): Supporting development and validation of Infectious Disease Dx tests.</title>
        <authorList>
            <person name="Patel R."/>
            <person name="Rucinski S."/>
            <person name="Tallon L."/>
            <person name="Sadzewicz L."/>
            <person name="Vavikolanu K."/>
            <person name="Mehta A."/>
            <person name="Aluvathingal J."/>
            <person name="Nadendla S."/>
            <person name="Nandy P."/>
            <person name="Geyer C."/>
            <person name="Yan Y."/>
            <person name="Sichtig H."/>
        </authorList>
    </citation>
    <scope>NUCLEOTIDE SEQUENCE [LARGE SCALE GENOMIC DNA]</scope>
    <source>
        <strain evidence="3 4">FDAARGOS_557</strain>
    </source>
</reference>
<protein>
    <submittedName>
        <fullName evidence="3">Type IV pilus modification protein PilV</fullName>
    </submittedName>
</protein>